<evidence type="ECO:0000256" key="2">
    <source>
        <dbReference type="ARBA" id="ARBA00022679"/>
    </source>
</evidence>
<dbReference type="GO" id="GO:0005811">
    <property type="term" value="C:lipid droplet"/>
    <property type="evidence" value="ECO:0007669"/>
    <property type="project" value="TreeGrafter"/>
</dbReference>
<dbReference type="AlphaFoldDB" id="A0AAV5A2Q0"/>
<dbReference type="Proteomes" id="UP001050691">
    <property type="component" value="Unassembled WGS sequence"/>
</dbReference>
<dbReference type="Pfam" id="PF01255">
    <property type="entry name" value="Prenyltransf"/>
    <property type="match status" value="1"/>
</dbReference>
<comment type="similarity">
    <text evidence="1">Belongs to the UPP synthase family.</text>
</comment>
<dbReference type="GO" id="GO:0045547">
    <property type="term" value="F:ditrans,polycis-polyprenyl diphosphate synthase [(2E,6E)-farnesyl diphosphate specific] activity"/>
    <property type="evidence" value="ECO:0007669"/>
    <property type="project" value="TreeGrafter"/>
</dbReference>
<dbReference type="GO" id="GO:1904423">
    <property type="term" value="C:dehydrodolichyl diphosphate synthase complex"/>
    <property type="evidence" value="ECO:0007669"/>
    <property type="project" value="TreeGrafter"/>
</dbReference>
<sequence>MPYASRDEMTTAMQAVGRKVINGDLSLSTVTEDDINAELFTTKGDNDPVEVLTRTTGVRRFSDFLMWQVCMTRSRAY</sequence>
<dbReference type="SUPFAM" id="SSF64005">
    <property type="entry name" value="Undecaprenyl diphosphate synthase"/>
    <property type="match status" value="1"/>
</dbReference>
<organism evidence="3 4">
    <name type="scientific">Clathrus columnatus</name>
    <dbReference type="NCBI Taxonomy" id="1419009"/>
    <lineage>
        <taxon>Eukaryota</taxon>
        <taxon>Fungi</taxon>
        <taxon>Dikarya</taxon>
        <taxon>Basidiomycota</taxon>
        <taxon>Agaricomycotina</taxon>
        <taxon>Agaricomycetes</taxon>
        <taxon>Phallomycetidae</taxon>
        <taxon>Phallales</taxon>
        <taxon>Clathraceae</taxon>
        <taxon>Clathrus</taxon>
    </lineage>
</organism>
<evidence type="ECO:0000313" key="4">
    <source>
        <dbReference type="Proteomes" id="UP001050691"/>
    </source>
</evidence>
<dbReference type="PANTHER" id="PTHR10291">
    <property type="entry name" value="DEHYDRODOLICHYL DIPHOSPHATE SYNTHASE FAMILY MEMBER"/>
    <property type="match status" value="1"/>
</dbReference>
<protein>
    <submittedName>
        <fullName evidence="3">Uncharacterized protein</fullName>
    </submittedName>
</protein>
<dbReference type="Gene3D" id="3.40.1180.10">
    <property type="entry name" value="Decaprenyl diphosphate synthase-like"/>
    <property type="match status" value="1"/>
</dbReference>
<dbReference type="PANTHER" id="PTHR10291:SF43">
    <property type="entry name" value="DEHYDRODOLICHYL DIPHOSPHATE SYNTHASE COMPLEX SUBUNIT DHDDS"/>
    <property type="match status" value="1"/>
</dbReference>
<reference evidence="3" key="1">
    <citation type="submission" date="2021-10" db="EMBL/GenBank/DDBJ databases">
        <title>De novo Genome Assembly of Clathrus columnatus (Basidiomycota, Fungi) Using Illumina and Nanopore Sequence Data.</title>
        <authorList>
            <person name="Ogiso-Tanaka E."/>
            <person name="Itagaki H."/>
            <person name="Hosoya T."/>
            <person name="Hosaka K."/>
        </authorList>
    </citation>
    <scope>NUCLEOTIDE SEQUENCE</scope>
    <source>
        <strain evidence="3">MO-923</strain>
    </source>
</reference>
<evidence type="ECO:0000313" key="3">
    <source>
        <dbReference type="EMBL" id="GJJ07722.1"/>
    </source>
</evidence>
<accession>A0AAV5A2Q0</accession>
<gene>
    <name evidence="3" type="ORF">Clacol_001927</name>
</gene>
<proteinExistence type="inferred from homology"/>
<name>A0AAV5A2Q0_9AGAM</name>
<keyword evidence="4" id="KW-1185">Reference proteome</keyword>
<dbReference type="InterPro" id="IPR001441">
    <property type="entry name" value="UPP_synth-like"/>
</dbReference>
<dbReference type="GO" id="GO:0016094">
    <property type="term" value="P:polyprenol biosynthetic process"/>
    <property type="evidence" value="ECO:0007669"/>
    <property type="project" value="TreeGrafter"/>
</dbReference>
<keyword evidence="2" id="KW-0808">Transferase</keyword>
<evidence type="ECO:0000256" key="1">
    <source>
        <dbReference type="ARBA" id="ARBA00005432"/>
    </source>
</evidence>
<dbReference type="GO" id="GO:0016020">
    <property type="term" value="C:membrane"/>
    <property type="evidence" value="ECO:0007669"/>
    <property type="project" value="TreeGrafter"/>
</dbReference>
<dbReference type="EMBL" id="BPWL01000002">
    <property type="protein sequence ID" value="GJJ07722.1"/>
    <property type="molecule type" value="Genomic_DNA"/>
</dbReference>
<comment type="caution">
    <text evidence="3">The sequence shown here is derived from an EMBL/GenBank/DDBJ whole genome shotgun (WGS) entry which is preliminary data.</text>
</comment>
<dbReference type="GO" id="GO:0005783">
    <property type="term" value="C:endoplasmic reticulum"/>
    <property type="evidence" value="ECO:0007669"/>
    <property type="project" value="TreeGrafter"/>
</dbReference>
<dbReference type="InterPro" id="IPR036424">
    <property type="entry name" value="UPP_synth-like_sf"/>
</dbReference>